<evidence type="ECO:0000256" key="13">
    <source>
        <dbReference type="SAM" id="MobiDB-lite"/>
    </source>
</evidence>
<feature type="site" description="Interaction with DNA substrate" evidence="10">
    <location>
        <position position="292"/>
    </location>
</feature>
<gene>
    <name evidence="15" type="ORF">PhCBS80983_g00422</name>
</gene>
<feature type="compositionally biased region" description="Basic and acidic residues" evidence="13">
    <location>
        <begin position="636"/>
        <end position="649"/>
    </location>
</feature>
<keyword evidence="12" id="KW-0234">DNA repair</keyword>
<feature type="region of interest" description="Disordered" evidence="13">
    <location>
        <begin position="441"/>
        <end position="499"/>
    </location>
</feature>
<feature type="compositionally biased region" description="Low complexity" evidence="13">
    <location>
        <begin position="583"/>
        <end position="600"/>
    </location>
</feature>
<dbReference type="CDD" id="cd09088">
    <property type="entry name" value="Ape2-like_AP-endo"/>
    <property type="match status" value="1"/>
</dbReference>
<feature type="region of interest" description="Disordered" evidence="13">
    <location>
        <begin position="625"/>
        <end position="649"/>
    </location>
</feature>
<sequence length="649" mass="71217">MRIVSWNVNSIRTLKQYHPWCEHKSYATILETLNADIVCFQEMKITKSNVDSDLALVPGYDAFFTFPKKRHGYAGSTTYVRSAFTPVDAEEGFTGSASGTRGLSAINGEIGCYGKLYSEFTAAELAELDAEGRVIITDHRLFVLINAYFPVDDPDEDRHAFRMRFYRAMRMRIDALIEAGRQVVLAGDINACYSARDHCDPKKSMREHGIDEFWDTPARTWLRDLVQPRGPLHDTYRVLHPDAEKPFTCWNTLINARPVNYGTRIDYILITHGLLPWLCESAVEAEVLGSDHCPVSCHFHDVHPETGEDICGAMTPEGGNLEMTRHPPKLCVKYWETFAGTQKKLSSFFVPKAERDGQAKAAAEEKEYVETSVNAPAPEKPVLKGPPVPIVAAPVSEKVATSVARPRKTLIPAATVAGKKKGAKPSQPKIAAFFGTKVAAPPPPNLTSKSNGQNSLSTSSASASVTEPIPPLTGDLGATSKDVSLSSQSTSRDHSPVSTQQNVAALLVPTNGQAEAAVSQWRTLLNKPPPPVCYHREPAKQFTVNKPGINRGRSFYLCARPVGPEHDPRMADDTLGDANVELPSQSSQTSSASSQNNPSAIMSTAYSRGRKPLAETRCNFFQWLKPPKRTLPNADRNGDDGSVDKKRKS</sequence>
<dbReference type="SUPFAM" id="SSF56219">
    <property type="entry name" value="DNase I-like"/>
    <property type="match status" value="1"/>
</dbReference>
<keyword evidence="16" id="KW-1185">Reference proteome</keyword>
<keyword evidence="6 9" id="KW-0460">Magnesium</keyword>
<keyword evidence="4" id="KW-0378">Hydrolase</keyword>
<dbReference type="PANTHER" id="PTHR22748:SF4">
    <property type="entry name" value="DNA-(APURINIC OR APYRIMIDINIC SITE) ENDONUCLEASE 2"/>
    <property type="match status" value="1"/>
</dbReference>
<dbReference type="AlphaFoldDB" id="A0A507EEI4"/>
<feature type="binding site" evidence="9">
    <location>
        <position position="42"/>
    </location>
    <ligand>
        <name>Mg(2+)</name>
        <dbReference type="ChEBI" id="CHEBI:18420"/>
        <label>1</label>
    </ligand>
</feature>
<dbReference type="GO" id="GO:0006284">
    <property type="term" value="P:base-excision repair"/>
    <property type="evidence" value="ECO:0007669"/>
    <property type="project" value="TreeGrafter"/>
</dbReference>
<dbReference type="GO" id="GO:0008270">
    <property type="term" value="F:zinc ion binding"/>
    <property type="evidence" value="ECO:0007669"/>
    <property type="project" value="UniProtKB-KW"/>
</dbReference>
<feature type="active site" description="Proton acceptor" evidence="8">
    <location>
        <position position="292"/>
    </location>
</feature>
<evidence type="ECO:0000313" key="16">
    <source>
        <dbReference type="Proteomes" id="UP000318582"/>
    </source>
</evidence>
<dbReference type="InterPro" id="IPR004808">
    <property type="entry name" value="AP_endonuc_1"/>
</dbReference>
<dbReference type="GO" id="GO:0003906">
    <property type="term" value="F:DNA-(apurinic or apyrimidinic site) endonuclease activity"/>
    <property type="evidence" value="ECO:0007669"/>
    <property type="project" value="TreeGrafter"/>
</dbReference>
<feature type="site" description="Important for catalytic activity" evidence="10">
    <location>
        <position position="266"/>
    </location>
</feature>
<keyword evidence="9" id="KW-0464">Manganese</keyword>
<dbReference type="PANTHER" id="PTHR22748">
    <property type="entry name" value="AP ENDONUCLEASE"/>
    <property type="match status" value="1"/>
</dbReference>
<evidence type="ECO:0000256" key="12">
    <source>
        <dbReference type="RuleBase" id="RU362131"/>
    </source>
</evidence>
<dbReference type="GO" id="GO:0008311">
    <property type="term" value="F:double-stranded DNA 3'-5' DNA exonuclease activity"/>
    <property type="evidence" value="ECO:0007669"/>
    <property type="project" value="TreeGrafter"/>
</dbReference>
<feature type="compositionally biased region" description="Polar residues" evidence="13">
    <location>
        <begin position="481"/>
        <end position="499"/>
    </location>
</feature>
<keyword evidence="12" id="KW-0227">DNA damage</keyword>
<feature type="site" description="Transition state stabilizer" evidence="10">
    <location>
        <position position="190"/>
    </location>
</feature>
<feature type="region of interest" description="Disordered" evidence="13">
    <location>
        <begin position="564"/>
        <end position="608"/>
    </location>
</feature>
<organism evidence="15 16">
    <name type="scientific">Powellomyces hirtus</name>
    <dbReference type="NCBI Taxonomy" id="109895"/>
    <lineage>
        <taxon>Eukaryota</taxon>
        <taxon>Fungi</taxon>
        <taxon>Fungi incertae sedis</taxon>
        <taxon>Chytridiomycota</taxon>
        <taxon>Chytridiomycota incertae sedis</taxon>
        <taxon>Chytridiomycetes</taxon>
        <taxon>Spizellomycetales</taxon>
        <taxon>Powellomycetaceae</taxon>
        <taxon>Powellomyces</taxon>
    </lineage>
</organism>
<evidence type="ECO:0000256" key="7">
    <source>
        <dbReference type="ARBA" id="ARBA00023242"/>
    </source>
</evidence>
<keyword evidence="3 11" id="KW-0863">Zinc-finger</keyword>
<keyword evidence="5" id="KW-0862">Zinc</keyword>
<evidence type="ECO:0000256" key="6">
    <source>
        <dbReference type="ARBA" id="ARBA00022842"/>
    </source>
</evidence>
<keyword evidence="2 9" id="KW-0479">Metal-binding</keyword>
<evidence type="ECO:0000256" key="8">
    <source>
        <dbReference type="PIRSR" id="PIRSR604808-1"/>
    </source>
</evidence>
<proteinExistence type="inferred from homology"/>
<dbReference type="NCBIfam" id="TIGR00633">
    <property type="entry name" value="xth"/>
    <property type="match status" value="1"/>
</dbReference>
<feature type="binding site" evidence="9">
    <location>
        <position position="188"/>
    </location>
    <ligand>
        <name>Mg(2+)</name>
        <dbReference type="ChEBI" id="CHEBI:18420"/>
        <label>1</label>
    </ligand>
</feature>
<dbReference type="GO" id="GO:0005634">
    <property type="term" value="C:nucleus"/>
    <property type="evidence" value="ECO:0007669"/>
    <property type="project" value="TreeGrafter"/>
</dbReference>
<feature type="binding site" evidence="9">
    <location>
        <position position="292"/>
    </location>
    <ligand>
        <name>Mg(2+)</name>
        <dbReference type="ChEBI" id="CHEBI:18420"/>
        <label>1</label>
    </ligand>
</feature>
<feature type="compositionally biased region" description="Low complexity" evidence="13">
    <location>
        <begin position="448"/>
        <end position="464"/>
    </location>
</feature>
<feature type="binding site" evidence="9">
    <location>
        <position position="291"/>
    </location>
    <ligand>
        <name>Mg(2+)</name>
        <dbReference type="ChEBI" id="CHEBI:18420"/>
        <label>1</label>
    </ligand>
</feature>
<evidence type="ECO:0000256" key="4">
    <source>
        <dbReference type="ARBA" id="ARBA00022801"/>
    </source>
</evidence>
<protein>
    <recommendedName>
        <fullName evidence="12">DNA-(apurinic or apyrimidinic site) endonuclease</fullName>
        <ecNumber evidence="12">3.1.-.-</ecNumber>
    </recommendedName>
</protein>
<feature type="binding site" evidence="9">
    <location>
        <position position="190"/>
    </location>
    <ligand>
        <name>Mg(2+)</name>
        <dbReference type="ChEBI" id="CHEBI:18420"/>
        <label>1</label>
    </ligand>
</feature>
<comment type="cofactor">
    <cofactor evidence="9 12">
        <name>Mg(2+)</name>
        <dbReference type="ChEBI" id="CHEBI:18420"/>
    </cofactor>
    <cofactor evidence="9 12">
        <name>Mn(2+)</name>
        <dbReference type="ChEBI" id="CHEBI:29035"/>
    </cofactor>
    <text evidence="9 12">Probably binds two magnesium or manganese ions per subunit.</text>
</comment>
<evidence type="ECO:0000256" key="3">
    <source>
        <dbReference type="ARBA" id="ARBA00022771"/>
    </source>
</evidence>
<dbReference type="EC" id="3.1.-.-" evidence="12"/>
<evidence type="ECO:0000256" key="2">
    <source>
        <dbReference type="ARBA" id="ARBA00022723"/>
    </source>
</evidence>
<dbReference type="InterPro" id="IPR005135">
    <property type="entry name" value="Endo/exonuclease/phosphatase"/>
</dbReference>
<evidence type="ECO:0000259" key="14">
    <source>
        <dbReference type="PROSITE" id="PS51999"/>
    </source>
</evidence>
<comment type="caution">
    <text evidence="15">The sequence shown here is derived from an EMBL/GenBank/DDBJ whole genome shotgun (WGS) entry which is preliminary data.</text>
</comment>
<feature type="active site" evidence="8">
    <location>
        <position position="148"/>
    </location>
</feature>
<evidence type="ECO:0000313" key="15">
    <source>
        <dbReference type="EMBL" id="TPX62573.1"/>
    </source>
</evidence>
<dbReference type="InterPro" id="IPR010666">
    <property type="entry name" value="Znf_GRF"/>
</dbReference>
<feature type="binding site" evidence="9">
    <location>
        <position position="7"/>
    </location>
    <ligand>
        <name>Mg(2+)</name>
        <dbReference type="ChEBI" id="CHEBI:18420"/>
        <label>1</label>
    </ligand>
</feature>
<keyword evidence="7" id="KW-0539">Nucleus</keyword>
<name>A0A507EEI4_9FUNG</name>
<evidence type="ECO:0000256" key="9">
    <source>
        <dbReference type="PIRSR" id="PIRSR604808-2"/>
    </source>
</evidence>
<evidence type="ECO:0000256" key="10">
    <source>
        <dbReference type="PIRSR" id="PIRSR604808-3"/>
    </source>
</evidence>
<comment type="similarity">
    <text evidence="1 12">Belongs to the DNA repair enzymes AP/ExoA family.</text>
</comment>
<evidence type="ECO:0000256" key="5">
    <source>
        <dbReference type="ARBA" id="ARBA00022833"/>
    </source>
</evidence>
<dbReference type="PROSITE" id="PS51435">
    <property type="entry name" value="AP_NUCLEASE_F1_4"/>
    <property type="match status" value="1"/>
</dbReference>
<dbReference type="STRING" id="109895.A0A507EEI4"/>
<dbReference type="Proteomes" id="UP000318582">
    <property type="component" value="Unassembled WGS sequence"/>
</dbReference>
<dbReference type="Pfam" id="PF03372">
    <property type="entry name" value="Exo_endo_phos"/>
    <property type="match status" value="1"/>
</dbReference>
<dbReference type="PROSITE" id="PS51999">
    <property type="entry name" value="ZF_GRF"/>
    <property type="match status" value="1"/>
</dbReference>
<dbReference type="InterPro" id="IPR036691">
    <property type="entry name" value="Endo/exonu/phosph_ase_sf"/>
</dbReference>
<accession>A0A507EEI4</accession>
<feature type="active site" description="Proton donor/acceptor" evidence="8">
    <location>
        <position position="188"/>
    </location>
</feature>
<dbReference type="GO" id="GO:0008081">
    <property type="term" value="F:phosphoric diester hydrolase activity"/>
    <property type="evidence" value="ECO:0007669"/>
    <property type="project" value="TreeGrafter"/>
</dbReference>
<reference evidence="15 16" key="1">
    <citation type="journal article" date="2019" name="Sci. Rep.">
        <title>Comparative genomics of chytrid fungi reveal insights into the obligate biotrophic and pathogenic lifestyle of Synchytrium endobioticum.</title>
        <authorList>
            <person name="van de Vossenberg B.T.L.H."/>
            <person name="Warris S."/>
            <person name="Nguyen H.D.T."/>
            <person name="van Gent-Pelzer M.P.E."/>
            <person name="Joly D.L."/>
            <person name="van de Geest H.C."/>
            <person name="Bonants P.J.M."/>
            <person name="Smith D.S."/>
            <person name="Levesque C.A."/>
            <person name="van der Lee T.A.J."/>
        </authorList>
    </citation>
    <scope>NUCLEOTIDE SEQUENCE [LARGE SCALE GENOMIC DNA]</scope>
    <source>
        <strain evidence="15 16">CBS 809.83</strain>
    </source>
</reference>
<evidence type="ECO:0000256" key="1">
    <source>
        <dbReference type="ARBA" id="ARBA00007092"/>
    </source>
</evidence>
<dbReference type="EMBL" id="QEAQ01000002">
    <property type="protein sequence ID" value="TPX62573.1"/>
    <property type="molecule type" value="Genomic_DNA"/>
</dbReference>
<dbReference type="Gene3D" id="3.60.10.10">
    <property type="entry name" value="Endonuclease/exonuclease/phosphatase"/>
    <property type="match status" value="1"/>
</dbReference>
<feature type="domain" description="GRF-type" evidence="14">
    <location>
        <begin position="533"/>
        <end position="627"/>
    </location>
</feature>
<evidence type="ECO:0000256" key="11">
    <source>
        <dbReference type="PROSITE-ProRule" id="PRU01343"/>
    </source>
</evidence>